<reference evidence="1" key="1">
    <citation type="submission" date="2014-09" db="EMBL/GenBank/DDBJ databases">
        <authorList>
            <person name="Magalhaes I.L.F."/>
            <person name="Oliveira U."/>
            <person name="Santos F.R."/>
            <person name="Vidigal T.H.D.A."/>
            <person name="Brescovit A.D."/>
            <person name="Santos A.J."/>
        </authorList>
    </citation>
    <scope>NUCLEOTIDE SEQUENCE</scope>
    <source>
        <tissue evidence="1">Shoot tissue taken approximately 20 cm above the soil surface</tissue>
    </source>
</reference>
<sequence>MLGRHAHGLATRTSTFGCSAIQHYMVCQQISWRVIKPLTKGELT</sequence>
<proteinExistence type="predicted"/>
<protein>
    <submittedName>
        <fullName evidence="1">U520, putative</fullName>
    </submittedName>
</protein>
<name>A0A0A9HFM0_ARUDO</name>
<evidence type="ECO:0000313" key="1">
    <source>
        <dbReference type="EMBL" id="JAE31708.1"/>
    </source>
</evidence>
<organism evidence="1">
    <name type="scientific">Arundo donax</name>
    <name type="common">Giant reed</name>
    <name type="synonym">Donax arundinaceus</name>
    <dbReference type="NCBI Taxonomy" id="35708"/>
    <lineage>
        <taxon>Eukaryota</taxon>
        <taxon>Viridiplantae</taxon>
        <taxon>Streptophyta</taxon>
        <taxon>Embryophyta</taxon>
        <taxon>Tracheophyta</taxon>
        <taxon>Spermatophyta</taxon>
        <taxon>Magnoliopsida</taxon>
        <taxon>Liliopsida</taxon>
        <taxon>Poales</taxon>
        <taxon>Poaceae</taxon>
        <taxon>PACMAD clade</taxon>
        <taxon>Arundinoideae</taxon>
        <taxon>Arundineae</taxon>
        <taxon>Arundo</taxon>
    </lineage>
</organism>
<dbReference type="AlphaFoldDB" id="A0A0A9HFM0"/>
<dbReference type="EMBL" id="GBRH01166188">
    <property type="protein sequence ID" value="JAE31708.1"/>
    <property type="molecule type" value="Transcribed_RNA"/>
</dbReference>
<accession>A0A0A9HFM0</accession>
<reference evidence="1" key="2">
    <citation type="journal article" date="2015" name="Data Brief">
        <title>Shoot transcriptome of the giant reed, Arundo donax.</title>
        <authorList>
            <person name="Barrero R.A."/>
            <person name="Guerrero F.D."/>
            <person name="Moolhuijzen P."/>
            <person name="Goolsby J.A."/>
            <person name="Tidwell J."/>
            <person name="Bellgard S.E."/>
            <person name="Bellgard M.I."/>
        </authorList>
    </citation>
    <scope>NUCLEOTIDE SEQUENCE</scope>
    <source>
        <tissue evidence="1">Shoot tissue taken approximately 20 cm above the soil surface</tissue>
    </source>
</reference>